<evidence type="ECO:0000256" key="6">
    <source>
        <dbReference type="PIRSR" id="PIRSR601461-1"/>
    </source>
</evidence>
<dbReference type="GO" id="GO:0004190">
    <property type="term" value="F:aspartic-type endopeptidase activity"/>
    <property type="evidence" value="ECO:0007669"/>
    <property type="project" value="UniProtKB-KW"/>
</dbReference>
<proteinExistence type="inferred from homology"/>
<evidence type="ECO:0000256" key="3">
    <source>
        <dbReference type="ARBA" id="ARBA00022729"/>
    </source>
</evidence>
<accession>A0A060T941</accession>
<dbReference type="EMBL" id="HG937694">
    <property type="protein sequence ID" value="CDP37309.1"/>
    <property type="molecule type" value="Genomic_DNA"/>
</dbReference>
<evidence type="ECO:0000259" key="9">
    <source>
        <dbReference type="PROSITE" id="PS51767"/>
    </source>
</evidence>
<feature type="chain" id="PRO_5001588038" evidence="8">
    <location>
        <begin position="18"/>
        <end position="375"/>
    </location>
</feature>
<dbReference type="PRINTS" id="PR00792">
    <property type="entry name" value="PEPSIN"/>
</dbReference>
<feature type="signal peptide" evidence="8">
    <location>
        <begin position="1"/>
        <end position="17"/>
    </location>
</feature>
<dbReference type="Pfam" id="PF00026">
    <property type="entry name" value="Asp"/>
    <property type="match status" value="1"/>
</dbReference>
<dbReference type="Gene3D" id="2.40.70.10">
    <property type="entry name" value="Acid Proteases"/>
    <property type="match status" value="2"/>
</dbReference>
<reference evidence="10" key="2">
    <citation type="submission" date="2014-06" db="EMBL/GenBank/DDBJ databases">
        <title>The complete genome of Blastobotrys (Arxula) adeninivorans LS3 - a yeast of biotechnological interest.</title>
        <authorList>
            <person name="Kunze G."/>
            <person name="Gaillardin C."/>
            <person name="Czernicka M."/>
            <person name="Durrens P."/>
            <person name="Martin T."/>
            <person name="Boer E."/>
            <person name="Gabaldon T."/>
            <person name="Cruz J."/>
            <person name="Talla E."/>
            <person name="Marck C."/>
            <person name="Goffeau A."/>
            <person name="Barbe V."/>
            <person name="Baret P."/>
            <person name="Baronian K."/>
            <person name="Beier S."/>
            <person name="Bleykasten C."/>
            <person name="Bode R."/>
            <person name="Casaregola S."/>
            <person name="Despons L."/>
            <person name="Fairhead C."/>
            <person name="Giersberg M."/>
            <person name="Gierski P."/>
            <person name="Hahnel U."/>
            <person name="Hartmann A."/>
            <person name="Jankowska D."/>
            <person name="Jubin C."/>
            <person name="Jung P."/>
            <person name="Lafontaine I."/>
            <person name="Leh-Louis V."/>
            <person name="Lemaire M."/>
            <person name="Marcet-Houben M."/>
            <person name="Mascher M."/>
            <person name="Morel G."/>
            <person name="Richard G.-F."/>
            <person name="Riechen J."/>
            <person name="Sacerdot C."/>
            <person name="Sarkar A."/>
            <person name="Savel G."/>
            <person name="Schacherer J."/>
            <person name="Sherman D."/>
            <person name="Straub M.-L."/>
            <person name="Stein N."/>
            <person name="Thierry A."/>
            <person name="Trautwein-Schult A."/>
            <person name="Westhof E."/>
            <person name="Worch S."/>
            <person name="Dujon B."/>
            <person name="Souciet J.-L."/>
            <person name="Wincker P."/>
            <person name="Scholz U."/>
            <person name="Neuveglise N."/>
        </authorList>
    </citation>
    <scope>NUCLEOTIDE SEQUENCE</scope>
    <source>
        <strain evidence="10">LS3</strain>
    </source>
</reference>
<dbReference type="CDD" id="cd05474">
    <property type="entry name" value="SAP_like"/>
    <property type="match status" value="1"/>
</dbReference>
<dbReference type="GO" id="GO:0006508">
    <property type="term" value="P:proteolysis"/>
    <property type="evidence" value="ECO:0007669"/>
    <property type="project" value="UniProtKB-KW"/>
</dbReference>
<keyword evidence="4 7" id="KW-0064">Aspartyl protease</keyword>
<evidence type="ECO:0000256" key="2">
    <source>
        <dbReference type="ARBA" id="ARBA00022670"/>
    </source>
</evidence>
<evidence type="ECO:0000313" key="10">
    <source>
        <dbReference type="EMBL" id="CDP37309.1"/>
    </source>
</evidence>
<dbReference type="InterPro" id="IPR033876">
    <property type="entry name" value="SAP-like"/>
</dbReference>
<feature type="domain" description="Peptidase A1" evidence="9">
    <location>
        <begin position="51"/>
        <end position="348"/>
    </location>
</feature>
<organism evidence="10">
    <name type="scientific">Blastobotrys adeninivorans</name>
    <name type="common">Yeast</name>
    <name type="synonym">Arxula adeninivorans</name>
    <dbReference type="NCBI Taxonomy" id="409370"/>
    <lineage>
        <taxon>Eukaryota</taxon>
        <taxon>Fungi</taxon>
        <taxon>Dikarya</taxon>
        <taxon>Ascomycota</taxon>
        <taxon>Saccharomycotina</taxon>
        <taxon>Dipodascomycetes</taxon>
        <taxon>Dipodascales</taxon>
        <taxon>Trichomonascaceae</taxon>
        <taxon>Blastobotrys</taxon>
    </lineage>
</organism>
<dbReference type="PANTHER" id="PTHR47966:SF65">
    <property type="entry name" value="ASPARTIC-TYPE ENDOPEPTIDASE"/>
    <property type="match status" value="1"/>
</dbReference>
<dbReference type="InterPro" id="IPR021109">
    <property type="entry name" value="Peptidase_aspartic_dom_sf"/>
</dbReference>
<name>A0A060T941_BLAAD</name>
<dbReference type="AlphaFoldDB" id="A0A060T941"/>
<keyword evidence="2 7" id="KW-0645">Protease</keyword>
<dbReference type="PhylomeDB" id="A0A060T941"/>
<dbReference type="PANTHER" id="PTHR47966">
    <property type="entry name" value="BETA-SITE APP-CLEAVING ENZYME, ISOFORM A-RELATED"/>
    <property type="match status" value="1"/>
</dbReference>
<evidence type="ECO:0000256" key="4">
    <source>
        <dbReference type="ARBA" id="ARBA00022750"/>
    </source>
</evidence>
<reference evidence="10" key="1">
    <citation type="submission" date="2014-02" db="EMBL/GenBank/DDBJ databases">
        <authorList>
            <person name="Genoscope - CEA"/>
        </authorList>
    </citation>
    <scope>NUCLEOTIDE SEQUENCE</scope>
    <source>
        <strain evidence="10">LS3</strain>
    </source>
</reference>
<keyword evidence="5 7" id="KW-0378">Hydrolase</keyword>
<dbReference type="PROSITE" id="PS51767">
    <property type="entry name" value="PEPTIDASE_A1"/>
    <property type="match status" value="1"/>
</dbReference>
<dbReference type="InterPro" id="IPR001969">
    <property type="entry name" value="Aspartic_peptidase_AS"/>
</dbReference>
<protein>
    <submittedName>
        <fullName evidence="10">ARAD1D08514p</fullName>
    </submittedName>
</protein>
<feature type="active site" evidence="6">
    <location>
        <position position="244"/>
    </location>
</feature>
<evidence type="ECO:0000256" key="7">
    <source>
        <dbReference type="RuleBase" id="RU000454"/>
    </source>
</evidence>
<dbReference type="SUPFAM" id="SSF50630">
    <property type="entry name" value="Acid proteases"/>
    <property type="match status" value="1"/>
</dbReference>
<dbReference type="InterPro" id="IPR033121">
    <property type="entry name" value="PEPTIDASE_A1"/>
</dbReference>
<gene>
    <name evidence="10" type="ORF">GNLVRS02_ARAD1D08514g</name>
</gene>
<evidence type="ECO:0000256" key="5">
    <source>
        <dbReference type="ARBA" id="ARBA00022801"/>
    </source>
</evidence>
<comment type="similarity">
    <text evidence="1 7">Belongs to the peptidase A1 family.</text>
</comment>
<keyword evidence="3 8" id="KW-0732">Signal</keyword>
<feature type="active site" evidence="6">
    <location>
        <position position="69"/>
    </location>
</feature>
<evidence type="ECO:0000256" key="1">
    <source>
        <dbReference type="ARBA" id="ARBA00007447"/>
    </source>
</evidence>
<sequence length="375" mass="40072">MKLSLIIAVACSIVAEAKVTTVPLKKVDARKTPLTSYKFQPDHLINNIFQYVAQLSIGTPGQSVEAALDTGSSDLWVFGANTLDGRSGGYDSSKSSTYKYLKSGFEIEYVDESTATGDWVTDTITFGSDTVSNLQFAVATQTNGLDTSDPVSVFGIGYRQGESVSSASSEYDNFPQQLQDQGAISQNAYSVYLGPTDGQDSAILFGGIDRKKINGTLYTVPVLSQSSFTVSVEVGGQRFDGILDTGTSLTYLPDNVFQPLADKFGATYDQSYGLYVLDKLPSEGVDFSFSGAKITLAPEQVAFQKEGGKYLFAFLPSSEAQGYNLLGDTFLTSAYVVYDLTKNVIGLAQASYSSDTDIVEITDSGIPGAQVAPGY</sequence>
<evidence type="ECO:0000256" key="8">
    <source>
        <dbReference type="SAM" id="SignalP"/>
    </source>
</evidence>
<dbReference type="PROSITE" id="PS00141">
    <property type="entry name" value="ASP_PROTEASE"/>
    <property type="match status" value="2"/>
</dbReference>
<dbReference type="InterPro" id="IPR001461">
    <property type="entry name" value="Aspartic_peptidase_A1"/>
</dbReference>